<sequence length="120" mass="13636">MVKYIKFNGQGSTDTSWFQGQRIVDSGWKDLKILKHSIFSIKGDSRPELLRRFYVNHQHGGCPGDKDWFVAGDTLPGVCPWEKKLAYPAFIYSKGNTVALWQSDNSSTRADAMGIFIKYL</sequence>
<dbReference type="Proteomes" id="UP000762676">
    <property type="component" value="Unassembled WGS sequence"/>
</dbReference>
<dbReference type="EMBL" id="BMAT01008190">
    <property type="protein sequence ID" value="GFR79976.1"/>
    <property type="molecule type" value="Genomic_DNA"/>
</dbReference>
<evidence type="ECO:0000313" key="1">
    <source>
        <dbReference type="EMBL" id="GFR79976.1"/>
    </source>
</evidence>
<gene>
    <name evidence="1" type="ORF">ElyMa_004035600</name>
</gene>
<reference evidence="1 2" key="1">
    <citation type="journal article" date="2021" name="Elife">
        <title>Chloroplast acquisition without the gene transfer in kleptoplastic sea slugs, Plakobranchus ocellatus.</title>
        <authorList>
            <person name="Maeda T."/>
            <person name="Takahashi S."/>
            <person name="Yoshida T."/>
            <person name="Shimamura S."/>
            <person name="Takaki Y."/>
            <person name="Nagai Y."/>
            <person name="Toyoda A."/>
            <person name="Suzuki Y."/>
            <person name="Arimoto A."/>
            <person name="Ishii H."/>
            <person name="Satoh N."/>
            <person name="Nishiyama T."/>
            <person name="Hasebe M."/>
            <person name="Maruyama T."/>
            <person name="Minagawa J."/>
            <person name="Obokata J."/>
            <person name="Shigenobu S."/>
        </authorList>
    </citation>
    <scope>NUCLEOTIDE SEQUENCE [LARGE SCALE GENOMIC DNA]</scope>
</reference>
<evidence type="ECO:0008006" key="3">
    <source>
        <dbReference type="Google" id="ProtNLM"/>
    </source>
</evidence>
<protein>
    <recommendedName>
        <fullName evidence="3">Lipase domain-containing protein</fullName>
    </recommendedName>
</protein>
<dbReference type="AlphaFoldDB" id="A0AAV4G429"/>
<evidence type="ECO:0000313" key="2">
    <source>
        <dbReference type="Proteomes" id="UP000762676"/>
    </source>
</evidence>
<name>A0AAV4G429_9GAST</name>
<keyword evidence="2" id="KW-1185">Reference proteome</keyword>
<comment type="caution">
    <text evidence="1">The sequence shown here is derived from an EMBL/GenBank/DDBJ whole genome shotgun (WGS) entry which is preliminary data.</text>
</comment>
<organism evidence="1 2">
    <name type="scientific">Elysia marginata</name>
    <dbReference type="NCBI Taxonomy" id="1093978"/>
    <lineage>
        <taxon>Eukaryota</taxon>
        <taxon>Metazoa</taxon>
        <taxon>Spiralia</taxon>
        <taxon>Lophotrochozoa</taxon>
        <taxon>Mollusca</taxon>
        <taxon>Gastropoda</taxon>
        <taxon>Heterobranchia</taxon>
        <taxon>Euthyneura</taxon>
        <taxon>Panpulmonata</taxon>
        <taxon>Sacoglossa</taxon>
        <taxon>Placobranchoidea</taxon>
        <taxon>Plakobranchidae</taxon>
        <taxon>Elysia</taxon>
    </lineage>
</organism>
<proteinExistence type="predicted"/>
<accession>A0AAV4G429</accession>